<dbReference type="Pfam" id="PF06764">
    <property type="entry name" value="DUF1223"/>
    <property type="match status" value="1"/>
</dbReference>
<accession>A0ABZ0HMY3</accession>
<keyword evidence="3" id="KW-1185">Reference proteome</keyword>
<dbReference type="InterPro" id="IPR036249">
    <property type="entry name" value="Thioredoxin-like_sf"/>
</dbReference>
<proteinExistence type="predicted"/>
<dbReference type="PANTHER" id="PTHR36057:SF1">
    <property type="entry name" value="LIPOPROTEIN LIPID ATTACHMENT SITE-LIKE PROTEIN, PUTATIVE (DUF1223)-RELATED"/>
    <property type="match status" value="1"/>
</dbReference>
<dbReference type="EMBL" id="CP136862">
    <property type="protein sequence ID" value="WOJ88256.1"/>
    <property type="molecule type" value="Genomic_DNA"/>
</dbReference>
<keyword evidence="1" id="KW-0732">Signal</keyword>
<dbReference type="SUPFAM" id="SSF52833">
    <property type="entry name" value="Thioredoxin-like"/>
    <property type="match status" value="1"/>
</dbReference>
<feature type="signal peptide" evidence="1">
    <location>
        <begin position="1"/>
        <end position="26"/>
    </location>
</feature>
<evidence type="ECO:0000313" key="2">
    <source>
        <dbReference type="EMBL" id="WOJ88256.1"/>
    </source>
</evidence>
<dbReference type="Proteomes" id="UP001626536">
    <property type="component" value="Chromosome"/>
</dbReference>
<dbReference type="PROSITE" id="PS51257">
    <property type="entry name" value="PROKAR_LIPOPROTEIN"/>
    <property type="match status" value="1"/>
</dbReference>
<sequence>MILFNRTIFLLCAQAASAVMACCSLAADPPGSAAASYVVELFTSQGCSSCPPADRLLASIARKPDVVAVSFPVDYWDYIGWKDTLALPAFSARQRAYAAARDGHVYTPQAIVDGLAGAVGSDRDEIEQAIKSVNGRDGAMTLPMRLSNADGRLQIEVAEGGGGPAGVFVLRVLRTRTVRIGRGENAGRSVTYVNVVRAIDKLGDWTGATATFDVPETRGEDEGYVVLVQRGTLEQPGAILGAAKTAGL</sequence>
<name>A0ABZ0HMY3_9HYPH</name>
<reference evidence="2 3" key="1">
    <citation type="submission" date="2023-10" db="EMBL/GenBank/DDBJ databases">
        <title>Novel methanotroph of the genus Methylocapsa from a subarctic wetland.</title>
        <authorList>
            <person name="Belova S.E."/>
            <person name="Oshkin I.Y."/>
            <person name="Miroshnikov K."/>
            <person name="Dedysh S.N."/>
        </authorList>
    </citation>
    <scope>NUCLEOTIDE SEQUENCE [LARGE SCALE GENOMIC DNA]</scope>
    <source>
        <strain evidence="2 3">RX1</strain>
    </source>
</reference>
<feature type="chain" id="PRO_5045308665" evidence="1">
    <location>
        <begin position="27"/>
        <end position="248"/>
    </location>
</feature>
<dbReference type="RefSeq" id="WP_407337696.1">
    <property type="nucleotide sequence ID" value="NZ_CP136862.1"/>
</dbReference>
<evidence type="ECO:0000256" key="1">
    <source>
        <dbReference type="SAM" id="SignalP"/>
    </source>
</evidence>
<dbReference type="InterPro" id="IPR010634">
    <property type="entry name" value="DUF1223"/>
</dbReference>
<dbReference type="PANTHER" id="PTHR36057">
    <property type="match status" value="1"/>
</dbReference>
<organism evidence="2 3">
    <name type="scientific">Methylocapsa polymorpha</name>
    <dbReference type="NCBI Taxonomy" id="3080828"/>
    <lineage>
        <taxon>Bacteria</taxon>
        <taxon>Pseudomonadati</taxon>
        <taxon>Pseudomonadota</taxon>
        <taxon>Alphaproteobacteria</taxon>
        <taxon>Hyphomicrobiales</taxon>
        <taxon>Beijerinckiaceae</taxon>
        <taxon>Methylocapsa</taxon>
    </lineage>
</organism>
<evidence type="ECO:0000313" key="3">
    <source>
        <dbReference type="Proteomes" id="UP001626536"/>
    </source>
</evidence>
<protein>
    <submittedName>
        <fullName evidence="2">DUF1223 domain-containing protein</fullName>
    </submittedName>
</protein>
<gene>
    <name evidence="2" type="ORF">RZS28_10405</name>
</gene>